<name>A0ABW5UAD7_9SPHI</name>
<dbReference type="InterPro" id="IPR012910">
    <property type="entry name" value="Plug_dom"/>
</dbReference>
<dbReference type="InterPro" id="IPR041700">
    <property type="entry name" value="OMP_b-brl_3"/>
</dbReference>
<comment type="caution">
    <text evidence="3">The sequence shown here is derived from an EMBL/GenBank/DDBJ whole genome shotgun (WGS) entry which is preliminary data.</text>
</comment>
<dbReference type="Gene3D" id="2.60.40.1120">
    <property type="entry name" value="Carboxypeptidase-like, regulatory domain"/>
    <property type="match status" value="1"/>
</dbReference>
<dbReference type="SUPFAM" id="SSF49464">
    <property type="entry name" value="Carboxypeptidase regulatory domain-like"/>
    <property type="match status" value="1"/>
</dbReference>
<dbReference type="InterPro" id="IPR037066">
    <property type="entry name" value="Plug_dom_sf"/>
</dbReference>
<dbReference type="Gene3D" id="2.170.130.10">
    <property type="entry name" value="TonB-dependent receptor, plug domain"/>
    <property type="match status" value="1"/>
</dbReference>
<dbReference type="RefSeq" id="WP_082784987.1">
    <property type="nucleotide sequence ID" value="NZ_JBHUMB010000006.1"/>
</dbReference>
<feature type="domain" description="TonB-dependent receptor plug" evidence="1">
    <location>
        <begin position="143"/>
        <end position="230"/>
    </location>
</feature>
<proteinExistence type="predicted"/>
<evidence type="ECO:0000313" key="3">
    <source>
        <dbReference type="EMBL" id="MFD2742784.1"/>
    </source>
</evidence>
<dbReference type="Pfam" id="PF13620">
    <property type="entry name" value="CarboxypepD_reg"/>
    <property type="match status" value="1"/>
</dbReference>
<reference evidence="4" key="1">
    <citation type="journal article" date="2019" name="Int. J. Syst. Evol. Microbiol.">
        <title>The Global Catalogue of Microorganisms (GCM) 10K type strain sequencing project: providing services to taxonomists for standard genome sequencing and annotation.</title>
        <authorList>
            <consortium name="The Broad Institute Genomics Platform"/>
            <consortium name="The Broad Institute Genome Sequencing Center for Infectious Disease"/>
            <person name="Wu L."/>
            <person name="Ma J."/>
        </authorList>
    </citation>
    <scope>NUCLEOTIDE SEQUENCE [LARGE SCALE GENOMIC DNA]</scope>
    <source>
        <strain evidence="4">KCTC 42247</strain>
    </source>
</reference>
<dbReference type="SUPFAM" id="SSF56935">
    <property type="entry name" value="Porins"/>
    <property type="match status" value="1"/>
</dbReference>
<dbReference type="Proteomes" id="UP001597418">
    <property type="component" value="Unassembled WGS sequence"/>
</dbReference>
<dbReference type="Pfam" id="PF14905">
    <property type="entry name" value="OMP_b-brl_3"/>
    <property type="match status" value="1"/>
</dbReference>
<feature type="domain" description="Outer membrane protein beta-barrel" evidence="2">
    <location>
        <begin position="386"/>
        <end position="787"/>
    </location>
</feature>
<keyword evidence="4" id="KW-1185">Reference proteome</keyword>
<organism evidence="3 4">
    <name type="scientific">Sphingobacterium populi</name>
    <dbReference type="NCBI Taxonomy" id="1812824"/>
    <lineage>
        <taxon>Bacteria</taxon>
        <taxon>Pseudomonadati</taxon>
        <taxon>Bacteroidota</taxon>
        <taxon>Sphingobacteriia</taxon>
        <taxon>Sphingobacteriales</taxon>
        <taxon>Sphingobacteriaceae</taxon>
        <taxon>Sphingobacterium</taxon>
    </lineage>
</organism>
<dbReference type="InterPro" id="IPR008969">
    <property type="entry name" value="CarboxyPept-like_regulatory"/>
</dbReference>
<sequence>MPLKIVSSPLLHGFRLAMILFYGTLIAIPTTAQTQTNTLKGTVVTSEGEVISFATVTLKQNGSEETFTKFTDESGFFGFESLPKGKYNILIEIVGYQTLTQALSIAENTSLGQLKLDRDQNVLEEVSVTARKPMISRKRDRLVLNVENMVSAAGRSSMELLSMAPGVFIMQGNISINGVSGTRVMVDGRMLNISGDDLRDYLRNLKAEDIASIEVIARPPAEYEAAGSGGLINIIMKKRRESGLQAKVGHDYSKGLGRYSSFRPFAGVNYNAGKLTLSADYSYSAAKEFEDITQSRTLSDQGRYTAANNSVQRDQNHRIRLSGFYDISTNHTLSIDYTGRFTKSVDSVFSHTEISYLNPSKNTVSTGRFPMNRPVDYHNIGLNYHWKTDTLGSNFRLVADYTNSDKSFNSSTFSNTFDVQGQFLQDTSFIFRFPSISKITTAEAKYQKKWINGWDVQAGAKLSNTDITNENAYDIMRQNIWFNDERAFDYLYKEQIAAGFVSLSGELYGAEFTLGLRGENSRIRGEVIGDGQDTLIRADYFNLFPSLHLQKSLDQEGKHIMTLTANRRIQRPSYNELNPYRYFLDNFSVIAGNPLLRPQITTGSELSYLFQQKYYLGFSYNNTKDVIYQIIETDPQSDMLLIWRKNTGREEVYTATISAPIQFRPWWTSTNNLLLTSTSSVAPEFDLHLTSFILQSEHEFSFKKGWTASLSALYTPRVLQGNIITGFISNVDLGLRKRFFNDQLTTAISVSDIFYHTNFNAKSYYNDDVIAVSTRQQTRVFTLSATYNINVGKAFKMKSLFKSNTEESGRL</sequence>
<evidence type="ECO:0000313" key="4">
    <source>
        <dbReference type="Proteomes" id="UP001597418"/>
    </source>
</evidence>
<protein>
    <submittedName>
        <fullName evidence="3">Outer membrane beta-barrel protein</fullName>
    </submittedName>
</protein>
<evidence type="ECO:0000259" key="1">
    <source>
        <dbReference type="Pfam" id="PF07715"/>
    </source>
</evidence>
<dbReference type="Pfam" id="PF07715">
    <property type="entry name" value="Plug"/>
    <property type="match status" value="1"/>
</dbReference>
<gene>
    <name evidence="3" type="ORF">ACFSQ6_05195</name>
</gene>
<evidence type="ECO:0000259" key="2">
    <source>
        <dbReference type="Pfam" id="PF14905"/>
    </source>
</evidence>
<accession>A0ABW5UAD7</accession>
<dbReference type="EMBL" id="JBHUMB010000006">
    <property type="protein sequence ID" value="MFD2742784.1"/>
    <property type="molecule type" value="Genomic_DNA"/>
</dbReference>